<evidence type="ECO:0000313" key="1">
    <source>
        <dbReference type="EMBL" id="UUI75256.1"/>
    </source>
</evidence>
<dbReference type="RefSeq" id="WP_227569850.1">
    <property type="nucleotide sequence ID" value="NZ_CP101988.1"/>
</dbReference>
<evidence type="ECO:0000313" key="2">
    <source>
        <dbReference type="Proteomes" id="UP001316189"/>
    </source>
</evidence>
<dbReference type="EMBL" id="CP101988">
    <property type="protein sequence ID" value="UUI75256.1"/>
    <property type="molecule type" value="Genomic_DNA"/>
</dbReference>
<proteinExistence type="predicted"/>
<organism evidence="1 2">
    <name type="scientific">Cellulomonas chengniuliangii</name>
    <dbReference type="NCBI Taxonomy" id="2968084"/>
    <lineage>
        <taxon>Bacteria</taxon>
        <taxon>Bacillati</taxon>
        <taxon>Actinomycetota</taxon>
        <taxon>Actinomycetes</taxon>
        <taxon>Micrococcales</taxon>
        <taxon>Cellulomonadaceae</taxon>
        <taxon>Cellulomonas</taxon>
    </lineage>
</organism>
<evidence type="ECO:0008006" key="3">
    <source>
        <dbReference type="Google" id="ProtNLM"/>
    </source>
</evidence>
<protein>
    <recommendedName>
        <fullName evidence="3">BREX-3 system P-loop-containing protein BrxF</fullName>
    </recommendedName>
</protein>
<keyword evidence="2" id="KW-1185">Reference proteome</keyword>
<reference evidence="1 2" key="1">
    <citation type="submission" date="2022-07" db="EMBL/GenBank/DDBJ databases">
        <title>Novel species in genus cellulomonas.</title>
        <authorList>
            <person name="Ye L."/>
        </authorList>
    </citation>
    <scope>NUCLEOTIDE SEQUENCE [LARGE SCALE GENOMIC DNA]</scope>
    <source>
        <strain evidence="2">zg-Y338</strain>
    </source>
</reference>
<gene>
    <name evidence="1" type="ORF">NP064_16075</name>
</gene>
<name>A0ABY5KXM5_9CELL</name>
<sequence>MSLQLDAVWVRRTISTVDQNSVGGDLRMWPQAGVDLWRELERAPGRVAFVVGDSREEVAETLAELRGAKPFHVGLDLTALSAPPAETTVRERLSGHPVLNGIEVLFDDVLNLDPVRLFRVLATTAPPVAVVWPGTASRSGLHYPTDVRPGGHTAYSVPGAIVIRTCPTVFADDVPFTLERLP</sequence>
<dbReference type="Proteomes" id="UP001316189">
    <property type="component" value="Chromosome"/>
</dbReference>
<accession>A0ABY5KXM5</accession>